<dbReference type="Pfam" id="PF09749">
    <property type="entry name" value="HVSL"/>
    <property type="match status" value="1"/>
</dbReference>
<keyword evidence="1" id="KW-0540">Nuclease</keyword>
<feature type="compositionally biased region" description="Polar residues" evidence="7">
    <location>
        <begin position="244"/>
        <end position="268"/>
    </location>
</feature>
<evidence type="ECO:0000256" key="4">
    <source>
        <dbReference type="ARBA" id="ARBA00023242"/>
    </source>
</evidence>
<keyword evidence="2" id="KW-0378">Hydrolase</keyword>
<comment type="caution">
    <text evidence="8">The sequence shown here is derived from an EMBL/GenBank/DDBJ whole genome shotgun (WGS) entry which is preliminary data.</text>
</comment>
<evidence type="ECO:0000256" key="3">
    <source>
        <dbReference type="ARBA" id="ARBA00023239"/>
    </source>
</evidence>
<proteinExistence type="predicted"/>
<evidence type="ECO:0000313" key="9">
    <source>
        <dbReference type="Proteomes" id="UP001212997"/>
    </source>
</evidence>
<evidence type="ECO:0000313" key="8">
    <source>
        <dbReference type="EMBL" id="KAJ3483640.1"/>
    </source>
</evidence>
<sequence>MKRILPLVSYESSDDECAAETVPKPPLKRRYPYSHFRPGDFELNYSLRKLPVLPSAFNNAGPVDNPSLHQGRVRTTPHIEGQWAAYVFVPLKLEPKSALSKVLSSVVVRAKESVPILRPIAVYTQDGDTQDHELHISLTRPVYLRSHQREDFKRAVKTVAKTHSPFHASFATFSELQNDERTRTFLTIEIGAGHDHFRKMVEALVPTLRAIRQKEFYSEPRFHASIAWALMKTLSPPFDDNDSGRQNKSGNTSLLSHNTQGSSGSTQEDTISLANVTAPSAAGSSGTPTPVPLLEADQNRERAFETIDRIPEDVVVMLRRDFGDTLTDSRVGGFEVTSLCVRIGKEIFRWKLEG</sequence>
<dbReference type="GO" id="GO:0034477">
    <property type="term" value="P:U6 snRNA 3'-end processing"/>
    <property type="evidence" value="ECO:0007669"/>
    <property type="project" value="InterPro"/>
</dbReference>
<dbReference type="Proteomes" id="UP001212997">
    <property type="component" value="Unassembled WGS sequence"/>
</dbReference>
<dbReference type="AlphaFoldDB" id="A0AAD5V1Q0"/>
<dbReference type="GO" id="GO:0005634">
    <property type="term" value="C:nucleus"/>
    <property type="evidence" value="ECO:0007669"/>
    <property type="project" value="TreeGrafter"/>
</dbReference>
<dbReference type="GO" id="GO:0016829">
    <property type="term" value="F:lyase activity"/>
    <property type="evidence" value="ECO:0007669"/>
    <property type="project" value="UniProtKB-KW"/>
</dbReference>
<name>A0AAD5V1Q0_9APHY</name>
<evidence type="ECO:0000256" key="6">
    <source>
        <dbReference type="ARBA" id="ARBA00030030"/>
    </source>
</evidence>
<evidence type="ECO:0000256" key="7">
    <source>
        <dbReference type="SAM" id="MobiDB-lite"/>
    </source>
</evidence>
<evidence type="ECO:0000256" key="2">
    <source>
        <dbReference type="ARBA" id="ARBA00022801"/>
    </source>
</evidence>
<dbReference type="GO" id="GO:0000175">
    <property type="term" value="F:3'-5'-RNA exonuclease activity"/>
    <property type="evidence" value="ECO:0007669"/>
    <property type="project" value="TreeGrafter"/>
</dbReference>
<feature type="region of interest" description="Disordered" evidence="7">
    <location>
        <begin position="239"/>
        <end position="268"/>
    </location>
</feature>
<dbReference type="PANTHER" id="PTHR13522">
    <property type="entry name" value="U6 SNRNA PHOSPHODIESTERASE 1"/>
    <property type="match status" value="1"/>
</dbReference>
<protein>
    <recommendedName>
        <fullName evidence="5">U6 snRNA phosphodiesterase 1</fullName>
    </recommendedName>
    <alternativeName>
        <fullName evidence="6">3'-5' RNA exonuclease USB1</fullName>
    </alternativeName>
</protein>
<dbReference type="EMBL" id="JANAWD010000220">
    <property type="protein sequence ID" value="KAJ3483640.1"/>
    <property type="molecule type" value="Genomic_DNA"/>
</dbReference>
<evidence type="ECO:0000256" key="1">
    <source>
        <dbReference type="ARBA" id="ARBA00022722"/>
    </source>
</evidence>
<accession>A0AAD5V1Q0</accession>
<keyword evidence="9" id="KW-1185">Reference proteome</keyword>
<keyword evidence="4" id="KW-0539">Nucleus</keyword>
<dbReference type="InterPro" id="IPR027521">
    <property type="entry name" value="Usb1"/>
</dbReference>
<gene>
    <name evidence="8" type="ORF">NLI96_g6179</name>
</gene>
<dbReference type="PANTHER" id="PTHR13522:SF3">
    <property type="entry name" value="U6 SNRNA PHOSPHODIESTERASE 1"/>
    <property type="match status" value="1"/>
</dbReference>
<keyword evidence="3" id="KW-0456">Lyase</keyword>
<organism evidence="8 9">
    <name type="scientific">Meripilus lineatus</name>
    <dbReference type="NCBI Taxonomy" id="2056292"/>
    <lineage>
        <taxon>Eukaryota</taxon>
        <taxon>Fungi</taxon>
        <taxon>Dikarya</taxon>
        <taxon>Basidiomycota</taxon>
        <taxon>Agaricomycotina</taxon>
        <taxon>Agaricomycetes</taxon>
        <taxon>Polyporales</taxon>
        <taxon>Meripilaceae</taxon>
        <taxon>Meripilus</taxon>
    </lineage>
</organism>
<reference evidence="8" key="1">
    <citation type="submission" date="2022-07" db="EMBL/GenBank/DDBJ databases">
        <title>Genome Sequence of Physisporinus lineatus.</title>
        <authorList>
            <person name="Buettner E."/>
        </authorList>
    </citation>
    <scope>NUCLEOTIDE SEQUENCE</scope>
    <source>
        <strain evidence="8">VT162</strain>
    </source>
</reference>
<dbReference type="Gene3D" id="3.90.1140.10">
    <property type="entry name" value="Cyclic phosphodiesterase"/>
    <property type="match status" value="1"/>
</dbReference>
<evidence type="ECO:0000256" key="5">
    <source>
        <dbReference type="ARBA" id="ARBA00029543"/>
    </source>
</evidence>